<comment type="caution">
    <text evidence="1">The sequence shown here is derived from an EMBL/GenBank/DDBJ whole genome shotgun (WGS) entry which is preliminary data.</text>
</comment>
<dbReference type="eggNOG" id="ENOG502ZC4T">
    <property type="taxonomic scope" value="Bacteria"/>
</dbReference>
<sequence>MAKSTEGIDKGGVAEEALREYFKGLGSFVLRGVPVKEGSETVTDIDLWVYTRSSPLSRHVTIVDIKNKKRGKAFERAIWLKGLQAAVGADDAVIATQGARDSAFKFANRLQIKVLSSGVFDAIVKRYSNDDQRLSLEDVEGQWKKVTLGASNVAALMEVARLEVSRGIDFAALNHWVDDAVHLLKEARDRERPMTGPITRAFYYCCALVAVAADYLGREHVLSDPNARKEHFRSGMIFGQNDDAAAKRYLDFAESVATEFLDQSGAAAAQIRSGFERAASELPVESLVEFFSKANSGQELFKAAKAFEEAAFGRTCERPFELKSIEAKVVIGLLTDYGGVRRSEVLGGSEVPETAKANKSAPQGSLPI</sequence>
<protein>
    <recommendedName>
        <fullName evidence="3">Restriction endonuclease</fullName>
    </recommendedName>
</protein>
<dbReference type="AlphaFoldDB" id="A0P3H6"/>
<dbReference type="EMBL" id="AAUW01000031">
    <property type="protein sequence ID" value="EAV40424.1"/>
    <property type="molecule type" value="Genomic_DNA"/>
</dbReference>
<evidence type="ECO:0008006" key="3">
    <source>
        <dbReference type="Google" id="ProtNLM"/>
    </source>
</evidence>
<evidence type="ECO:0000313" key="1">
    <source>
        <dbReference type="EMBL" id="EAV40424.1"/>
    </source>
</evidence>
<evidence type="ECO:0000313" key="2">
    <source>
        <dbReference type="Proteomes" id="UP000004848"/>
    </source>
</evidence>
<organism evidence="1 2">
    <name type="scientific">Roseibium aggregatum (strain ATCC 25650 / DSM 13394 / JCM 20685 / NBRC 16684 / NCIMB 2208 / IAM 12614 / B1)</name>
    <name type="common">Stappia aggregata</name>
    <dbReference type="NCBI Taxonomy" id="384765"/>
    <lineage>
        <taxon>Bacteria</taxon>
        <taxon>Pseudomonadati</taxon>
        <taxon>Pseudomonadota</taxon>
        <taxon>Alphaproteobacteria</taxon>
        <taxon>Hyphomicrobiales</taxon>
        <taxon>Stappiaceae</taxon>
        <taxon>Roseibium</taxon>
    </lineage>
</organism>
<proteinExistence type="predicted"/>
<name>A0P3H6_ROSAI</name>
<dbReference type="GeneID" id="68849895"/>
<dbReference type="Proteomes" id="UP000004848">
    <property type="component" value="Unassembled WGS sequence"/>
</dbReference>
<dbReference type="OrthoDB" id="1437692at2"/>
<accession>A0P3H6</accession>
<dbReference type="RefSeq" id="WP_006940104.1">
    <property type="nucleotide sequence ID" value="NZ_AAUW01000031.1"/>
</dbReference>
<reference evidence="1 2" key="1">
    <citation type="submission" date="2006-05" db="EMBL/GenBank/DDBJ databases">
        <authorList>
            <person name="King G."/>
            <person name="Ferriera S."/>
            <person name="Johnson J."/>
            <person name="Kravitz S."/>
            <person name="Beeson K."/>
            <person name="Sutton G."/>
            <person name="Rogers Y.-H."/>
            <person name="Friedman R."/>
            <person name="Frazier M."/>
            <person name="Venter J.C."/>
        </authorList>
    </citation>
    <scope>NUCLEOTIDE SEQUENCE [LARGE SCALE GENOMIC DNA]</scope>
    <source>
        <strain evidence="2">ATCC 25650 / DSM 13394 / JCM 20685 / NBRC 16684 / NCIMB 2208 / IAM 12614 / B1</strain>
    </source>
</reference>
<gene>
    <name evidence="1" type="ORF">SIAM614_21380</name>
</gene>